<feature type="non-terminal residue" evidence="3">
    <location>
        <position position="1"/>
    </location>
</feature>
<name>A0AAE0HY56_9PEZI</name>
<feature type="compositionally biased region" description="Basic and acidic residues" evidence="1">
    <location>
        <begin position="116"/>
        <end position="129"/>
    </location>
</feature>
<keyword evidence="4" id="KW-1185">Reference proteome</keyword>
<dbReference type="EMBL" id="JAUEDM010000006">
    <property type="protein sequence ID" value="KAK3315015.1"/>
    <property type="molecule type" value="Genomic_DNA"/>
</dbReference>
<reference evidence="3" key="1">
    <citation type="journal article" date="2023" name="Mol. Phylogenet. Evol.">
        <title>Genome-scale phylogeny and comparative genomics of the fungal order Sordariales.</title>
        <authorList>
            <person name="Hensen N."/>
            <person name="Bonometti L."/>
            <person name="Westerberg I."/>
            <person name="Brannstrom I.O."/>
            <person name="Guillou S."/>
            <person name="Cros-Aarteil S."/>
            <person name="Calhoun S."/>
            <person name="Haridas S."/>
            <person name="Kuo A."/>
            <person name="Mondo S."/>
            <person name="Pangilinan J."/>
            <person name="Riley R."/>
            <person name="LaButti K."/>
            <person name="Andreopoulos B."/>
            <person name="Lipzen A."/>
            <person name="Chen C."/>
            <person name="Yan M."/>
            <person name="Daum C."/>
            <person name="Ng V."/>
            <person name="Clum A."/>
            <person name="Steindorff A."/>
            <person name="Ohm R.A."/>
            <person name="Martin F."/>
            <person name="Silar P."/>
            <person name="Natvig D.O."/>
            <person name="Lalanne C."/>
            <person name="Gautier V."/>
            <person name="Ament-Velasquez S.L."/>
            <person name="Kruys A."/>
            <person name="Hutchinson M.I."/>
            <person name="Powell A.J."/>
            <person name="Barry K."/>
            <person name="Miller A.N."/>
            <person name="Grigoriev I.V."/>
            <person name="Debuchy R."/>
            <person name="Gladieux P."/>
            <person name="Hiltunen Thoren M."/>
            <person name="Johannesson H."/>
        </authorList>
    </citation>
    <scope>NUCLEOTIDE SEQUENCE</scope>
    <source>
        <strain evidence="3">CBS 118394</strain>
    </source>
</reference>
<gene>
    <name evidence="3" type="ORF">B0H66DRAFT_456162</name>
</gene>
<feature type="non-terminal residue" evidence="3">
    <location>
        <position position="333"/>
    </location>
</feature>
<comment type="caution">
    <text evidence="3">The sequence shown here is derived from an EMBL/GenBank/DDBJ whole genome shotgun (WGS) entry which is preliminary data.</text>
</comment>
<dbReference type="AlphaFoldDB" id="A0AAE0HY56"/>
<evidence type="ECO:0000256" key="1">
    <source>
        <dbReference type="SAM" id="MobiDB-lite"/>
    </source>
</evidence>
<evidence type="ECO:0000313" key="4">
    <source>
        <dbReference type="Proteomes" id="UP001283341"/>
    </source>
</evidence>
<dbReference type="PROSITE" id="PS00028">
    <property type="entry name" value="ZINC_FINGER_C2H2_1"/>
    <property type="match status" value="1"/>
</dbReference>
<evidence type="ECO:0000313" key="3">
    <source>
        <dbReference type="EMBL" id="KAK3315015.1"/>
    </source>
</evidence>
<dbReference type="InterPro" id="IPR013087">
    <property type="entry name" value="Znf_C2H2_type"/>
</dbReference>
<protein>
    <recommendedName>
        <fullName evidence="2">C2H2-type domain-containing protein</fullName>
    </recommendedName>
</protein>
<feature type="domain" description="C2H2-type" evidence="2">
    <location>
        <begin position="158"/>
        <end position="181"/>
    </location>
</feature>
<organism evidence="3 4">
    <name type="scientific">Apodospora peruviana</name>
    <dbReference type="NCBI Taxonomy" id="516989"/>
    <lineage>
        <taxon>Eukaryota</taxon>
        <taxon>Fungi</taxon>
        <taxon>Dikarya</taxon>
        <taxon>Ascomycota</taxon>
        <taxon>Pezizomycotina</taxon>
        <taxon>Sordariomycetes</taxon>
        <taxon>Sordariomycetidae</taxon>
        <taxon>Sordariales</taxon>
        <taxon>Lasiosphaeriaceae</taxon>
        <taxon>Apodospora</taxon>
    </lineage>
</organism>
<feature type="region of interest" description="Disordered" evidence="1">
    <location>
        <begin position="38"/>
        <end position="146"/>
    </location>
</feature>
<proteinExistence type="predicted"/>
<dbReference type="Proteomes" id="UP001283341">
    <property type="component" value="Unassembled WGS sequence"/>
</dbReference>
<reference evidence="3" key="2">
    <citation type="submission" date="2023-06" db="EMBL/GenBank/DDBJ databases">
        <authorList>
            <consortium name="Lawrence Berkeley National Laboratory"/>
            <person name="Haridas S."/>
            <person name="Hensen N."/>
            <person name="Bonometti L."/>
            <person name="Westerberg I."/>
            <person name="Brannstrom I.O."/>
            <person name="Guillou S."/>
            <person name="Cros-Aarteil S."/>
            <person name="Calhoun S."/>
            <person name="Kuo A."/>
            <person name="Mondo S."/>
            <person name="Pangilinan J."/>
            <person name="Riley R."/>
            <person name="Labutti K."/>
            <person name="Andreopoulos B."/>
            <person name="Lipzen A."/>
            <person name="Chen C."/>
            <person name="Yanf M."/>
            <person name="Daum C."/>
            <person name="Ng V."/>
            <person name="Clum A."/>
            <person name="Steindorff A."/>
            <person name="Ohm R."/>
            <person name="Martin F."/>
            <person name="Silar P."/>
            <person name="Natvig D."/>
            <person name="Lalanne C."/>
            <person name="Gautier V."/>
            <person name="Ament-Velasquez S.L."/>
            <person name="Kruys A."/>
            <person name="Hutchinson M.I."/>
            <person name="Powell A.J."/>
            <person name="Barry K."/>
            <person name="Miller A.N."/>
            <person name="Grigoriev I.V."/>
            <person name="Debuchy R."/>
            <person name="Gladieux P."/>
            <person name="Thoren M.H."/>
            <person name="Johannesson H."/>
        </authorList>
    </citation>
    <scope>NUCLEOTIDE SEQUENCE</scope>
    <source>
        <strain evidence="3">CBS 118394</strain>
    </source>
</reference>
<sequence>TPITRIPTAVKAPQVAVVLNSAPRKEAYTVISNDELEYEEEEGAEDSFVVTSDLLPGSKRKRLDGTSIRPPSVHSPSQLKRPLLPLDSVTSLSPPKKRGRPVGWRPGSGPYSTSRPGEKPKKKPPGEAKRRGRPPRNPSPTPREIYLGSNPKFISFFCEWEKCPAELHNLETLRKHLLIVHGRPTPAACKWNRCAHQQPQHHFSTQDDFVSHIDKCHLASFAKLVGDGPCNNSGILSAAEIAAMRGDADPLPSYLFGGQDGKEQVTPSIRDQELENDEDRKKRRIRLERVIAKRDRNAPEEPQYTPEQMRDIQKTLAAKKAKQKRLREYYERL</sequence>
<accession>A0AAE0HY56</accession>
<evidence type="ECO:0000259" key="2">
    <source>
        <dbReference type="PROSITE" id="PS00028"/>
    </source>
</evidence>
<feature type="region of interest" description="Disordered" evidence="1">
    <location>
        <begin position="256"/>
        <end position="280"/>
    </location>
</feature>